<evidence type="ECO:0000313" key="9">
    <source>
        <dbReference type="EMBL" id="NWK55943.1"/>
    </source>
</evidence>
<dbReference type="InterPro" id="IPR051447">
    <property type="entry name" value="Lipoprotein-release_system"/>
</dbReference>
<dbReference type="GO" id="GO:0098797">
    <property type="term" value="C:plasma membrane protein complex"/>
    <property type="evidence" value="ECO:0007669"/>
    <property type="project" value="TreeGrafter"/>
</dbReference>
<dbReference type="PANTHER" id="PTHR30489">
    <property type="entry name" value="LIPOPROTEIN-RELEASING SYSTEM TRANSMEMBRANE PROTEIN LOLE"/>
    <property type="match status" value="1"/>
</dbReference>
<accession>A0A851GEH1</accession>
<dbReference type="GO" id="GO:0044874">
    <property type="term" value="P:lipoprotein localization to outer membrane"/>
    <property type="evidence" value="ECO:0007669"/>
    <property type="project" value="TreeGrafter"/>
</dbReference>
<reference evidence="9 10" key="1">
    <citation type="submission" date="2020-07" db="EMBL/GenBank/DDBJ databases">
        <title>Roseicoccus Jingziensis gen. nov., sp. nov., isolated from coastal seawater.</title>
        <authorList>
            <person name="Feng X."/>
        </authorList>
    </citation>
    <scope>NUCLEOTIDE SEQUENCE [LARGE SCALE GENOMIC DNA]</scope>
    <source>
        <strain evidence="9 10">N1E253</strain>
    </source>
</reference>
<evidence type="ECO:0000313" key="10">
    <source>
        <dbReference type="Proteomes" id="UP000557872"/>
    </source>
</evidence>
<evidence type="ECO:0000256" key="7">
    <source>
        <dbReference type="SAM" id="Phobius"/>
    </source>
</evidence>
<dbReference type="AlphaFoldDB" id="A0A851GEH1"/>
<dbReference type="Proteomes" id="UP000557872">
    <property type="component" value="Unassembled WGS sequence"/>
</dbReference>
<protein>
    <submittedName>
        <fullName evidence="9">ABC transporter permease</fullName>
    </submittedName>
</protein>
<evidence type="ECO:0000256" key="3">
    <source>
        <dbReference type="ARBA" id="ARBA00022475"/>
    </source>
</evidence>
<dbReference type="EMBL" id="JACBAZ010000003">
    <property type="protein sequence ID" value="NWK55943.1"/>
    <property type="molecule type" value="Genomic_DNA"/>
</dbReference>
<evidence type="ECO:0000256" key="4">
    <source>
        <dbReference type="ARBA" id="ARBA00022692"/>
    </source>
</evidence>
<dbReference type="Pfam" id="PF02687">
    <property type="entry name" value="FtsX"/>
    <property type="match status" value="1"/>
</dbReference>
<comment type="similarity">
    <text evidence="2">Belongs to the ABC-4 integral membrane protein family. LolC/E subfamily.</text>
</comment>
<keyword evidence="3" id="KW-1003">Cell membrane</keyword>
<dbReference type="InterPro" id="IPR003838">
    <property type="entry name" value="ABC3_permease_C"/>
</dbReference>
<evidence type="ECO:0000256" key="2">
    <source>
        <dbReference type="ARBA" id="ARBA00005236"/>
    </source>
</evidence>
<name>A0A851GEH1_9BACT</name>
<feature type="transmembrane region" description="Helical" evidence="7">
    <location>
        <begin position="372"/>
        <end position="398"/>
    </location>
</feature>
<evidence type="ECO:0000256" key="6">
    <source>
        <dbReference type="ARBA" id="ARBA00023136"/>
    </source>
</evidence>
<feature type="transmembrane region" description="Helical" evidence="7">
    <location>
        <begin position="419"/>
        <end position="443"/>
    </location>
</feature>
<keyword evidence="5 7" id="KW-1133">Transmembrane helix</keyword>
<feature type="domain" description="ABC3 transporter permease C-terminal" evidence="8">
    <location>
        <begin position="377"/>
        <end position="505"/>
    </location>
</feature>
<evidence type="ECO:0000256" key="5">
    <source>
        <dbReference type="ARBA" id="ARBA00022989"/>
    </source>
</evidence>
<comment type="subcellular location">
    <subcellularLocation>
        <location evidence="1">Cell membrane</location>
        <topology evidence="1">Multi-pass membrane protein</topology>
    </subcellularLocation>
</comment>
<evidence type="ECO:0000256" key="1">
    <source>
        <dbReference type="ARBA" id="ARBA00004651"/>
    </source>
</evidence>
<organism evidence="9 10">
    <name type="scientific">Oceaniferula marina</name>
    <dbReference type="NCBI Taxonomy" id="2748318"/>
    <lineage>
        <taxon>Bacteria</taxon>
        <taxon>Pseudomonadati</taxon>
        <taxon>Verrucomicrobiota</taxon>
        <taxon>Verrucomicrobiia</taxon>
        <taxon>Verrucomicrobiales</taxon>
        <taxon>Verrucomicrobiaceae</taxon>
        <taxon>Oceaniferula</taxon>
    </lineage>
</organism>
<dbReference type="PANTHER" id="PTHR30489:SF0">
    <property type="entry name" value="LIPOPROTEIN-RELEASING SYSTEM TRANSMEMBRANE PROTEIN LOLE"/>
    <property type="match status" value="1"/>
</dbReference>
<evidence type="ECO:0000259" key="8">
    <source>
        <dbReference type="Pfam" id="PF02687"/>
    </source>
</evidence>
<keyword evidence="10" id="KW-1185">Reference proteome</keyword>
<feature type="transmembrane region" description="Helical" evidence="7">
    <location>
        <begin position="480"/>
        <end position="502"/>
    </location>
</feature>
<keyword evidence="6 7" id="KW-0472">Membrane</keyword>
<proteinExistence type="inferred from homology"/>
<sequence>MVLIVVLSVFGGFEQLVKERVLSYTPHILLQRIAPWPDPEQFPEYNAEEEWRAVEQSMTQLDGVESAYALINDPVLLDRHGAIAPASMQAIDAANLSQVAALEELIKPGNGNADMGMGETAVVSSLTAEKFGISLGDVIQIHSSRNLQEIKPALDRIGTEAFATTHAEVLSQIKADITRITSVKDDQEAVPIEELQHLYYNQIQPLLDYNIRNAEKQILDNTLRHLETFTSRSTPDPDTSGDFLFPKGHMAKAIALLDQLKDVDLDQEDITNVKQMKTIILPKDLEVIGIYQATRHAYSPDVFVPLPIGQDLLGIGDGVRGIALRLDEPYDAQKVLDESILPNMPKNGLWSARTWMEDHQQQLGLIKTQRQLLTVSLSFIMLVSAFSIMAVMFTVTIQKKREIGVMKALGATPAQLVRVFLYQGILIGLFGGIIGLTLGNLVLDNLQSILDLFASWGFDPFPSDFNGFDGLPVIKQRHEFIAVFLFAFILCTLATLVPAMVASKSDAAKSLRNM</sequence>
<comment type="caution">
    <text evidence="9">The sequence shown here is derived from an EMBL/GenBank/DDBJ whole genome shotgun (WGS) entry which is preliminary data.</text>
</comment>
<keyword evidence="4 7" id="KW-0812">Transmembrane</keyword>
<gene>
    <name evidence="9" type="ORF">HW115_09990</name>
</gene>